<dbReference type="EMBL" id="LR216287">
    <property type="protein sequence ID" value="VFJ12711.1"/>
    <property type="molecule type" value="Genomic_DNA"/>
</dbReference>
<dbReference type="AlphaFoldDB" id="A0A484ICG8"/>
<reference evidence="1 2" key="1">
    <citation type="submission" date="2019-02" db="EMBL/GenBank/DDBJ databases">
        <authorList>
            <person name="Lehtovirta-Morley E L."/>
        </authorList>
    </citation>
    <scope>NUCLEOTIDE SEQUENCE [LARGE SCALE GENOMIC DNA]</scope>
    <source>
        <strain evidence="1">NFRAN1</strain>
    </source>
</reference>
<evidence type="ECO:0000313" key="1">
    <source>
        <dbReference type="EMBL" id="VFJ12711.1"/>
    </source>
</evidence>
<evidence type="ECO:0000313" key="2">
    <source>
        <dbReference type="Proteomes" id="UP000294299"/>
    </source>
</evidence>
<protein>
    <submittedName>
        <fullName evidence="1">Uncharacterized protein</fullName>
    </submittedName>
</protein>
<accession>A0A484ICG8</accession>
<dbReference type="KEGG" id="nfn:NFRAN_0390"/>
<name>A0A484ICG8_9ARCH</name>
<organism evidence="1 2">
    <name type="scientific">Candidatus Nitrosocosmicus franklandianus</name>
    <dbReference type="NCBI Taxonomy" id="1798806"/>
    <lineage>
        <taxon>Archaea</taxon>
        <taxon>Nitrososphaerota</taxon>
        <taxon>Nitrososphaeria</taxon>
        <taxon>Nitrososphaerales</taxon>
        <taxon>Nitrososphaeraceae</taxon>
        <taxon>Candidatus Nitrosocosmicus</taxon>
    </lineage>
</organism>
<sequence length="50" mass="5799">MFPLLSFTSSSPSLIYSQKDENLILFSPRAVYEIFMTDIPKGKEERMLQV</sequence>
<gene>
    <name evidence="1" type="ORF">NFRAN_0390</name>
</gene>
<dbReference type="Proteomes" id="UP000294299">
    <property type="component" value="Chromosome NFRAN"/>
</dbReference>
<proteinExistence type="predicted"/>
<keyword evidence="2" id="KW-1185">Reference proteome</keyword>